<dbReference type="PIRSF" id="PIRSF000538">
    <property type="entry name" value="GlpK"/>
    <property type="match status" value="1"/>
</dbReference>
<keyword evidence="3 7" id="KW-0418">Kinase</keyword>
<comment type="catalytic activity">
    <reaction evidence="7 9">
        <text>L-ribulose + ATP = L-ribulose 5-phosphate + ADP + H(+)</text>
        <dbReference type="Rhea" id="RHEA:22072"/>
        <dbReference type="ChEBI" id="CHEBI:15378"/>
        <dbReference type="ChEBI" id="CHEBI:16880"/>
        <dbReference type="ChEBI" id="CHEBI:30616"/>
        <dbReference type="ChEBI" id="CHEBI:58226"/>
        <dbReference type="ChEBI" id="CHEBI:456216"/>
        <dbReference type="EC" id="2.7.1.16"/>
    </reaction>
</comment>
<accession>A0ABV6GI58</accession>
<keyword evidence="5 7" id="KW-0054">Arabinose catabolism</keyword>
<comment type="similarity">
    <text evidence="7 9">Belongs to the ribulokinase family.</text>
</comment>
<evidence type="ECO:0000259" key="10">
    <source>
        <dbReference type="Pfam" id="PF00370"/>
    </source>
</evidence>
<name>A0ABV6GI58_9BACI</name>
<evidence type="ECO:0000256" key="4">
    <source>
        <dbReference type="ARBA" id="ARBA00022840"/>
    </source>
</evidence>
<proteinExistence type="inferred from homology"/>
<dbReference type="SUPFAM" id="SSF53067">
    <property type="entry name" value="Actin-like ATPase domain"/>
    <property type="match status" value="2"/>
</dbReference>
<dbReference type="PANTHER" id="PTHR43435">
    <property type="entry name" value="RIBULOKINASE"/>
    <property type="match status" value="1"/>
</dbReference>
<dbReference type="CDD" id="cd07781">
    <property type="entry name" value="ASKHA_NBD_FGGY_L-RBK"/>
    <property type="match status" value="1"/>
</dbReference>
<keyword evidence="4 7" id="KW-0067">ATP-binding</keyword>
<dbReference type="InterPro" id="IPR000577">
    <property type="entry name" value="Carb_kinase_FGGY"/>
</dbReference>
<evidence type="ECO:0000256" key="6">
    <source>
        <dbReference type="ARBA" id="ARBA00023277"/>
    </source>
</evidence>
<organism evidence="12 13">
    <name type="scientific">Metabacillus herbersteinensis</name>
    <dbReference type="NCBI Taxonomy" id="283816"/>
    <lineage>
        <taxon>Bacteria</taxon>
        <taxon>Bacillati</taxon>
        <taxon>Bacillota</taxon>
        <taxon>Bacilli</taxon>
        <taxon>Bacillales</taxon>
        <taxon>Bacillaceae</taxon>
        <taxon>Metabacillus</taxon>
    </lineage>
</organism>
<gene>
    <name evidence="7" type="primary">araB</name>
    <name evidence="12" type="ORF">ACFFIX_15450</name>
</gene>
<comment type="pathway">
    <text evidence="7 9">Carbohydrate degradation; L-arabinose degradation via L-ribulose; D-xylulose 5-phosphate from L-arabinose (bacterial route): step 2/3.</text>
</comment>
<evidence type="ECO:0000313" key="12">
    <source>
        <dbReference type="EMBL" id="MFC0272829.1"/>
    </source>
</evidence>
<dbReference type="Pfam" id="PF00370">
    <property type="entry name" value="FGGY_N"/>
    <property type="match status" value="1"/>
</dbReference>
<comment type="caution">
    <text evidence="12">The sequence shown here is derived from an EMBL/GenBank/DDBJ whole genome shotgun (WGS) entry which is preliminary data.</text>
</comment>
<feature type="domain" description="Carbohydrate kinase FGGY C-terminal" evidence="11">
    <location>
        <begin position="290"/>
        <end position="488"/>
    </location>
</feature>
<dbReference type="GO" id="GO:0008741">
    <property type="term" value="F:ribulokinase activity"/>
    <property type="evidence" value="ECO:0007669"/>
    <property type="project" value="UniProtKB-EC"/>
</dbReference>
<dbReference type="EMBL" id="JBHLVO010000013">
    <property type="protein sequence ID" value="MFC0272829.1"/>
    <property type="molecule type" value="Genomic_DNA"/>
</dbReference>
<dbReference type="InterPro" id="IPR018484">
    <property type="entry name" value="FGGY_N"/>
</dbReference>
<comment type="catalytic activity">
    <reaction evidence="7">
        <text>D-ribulose + ATP = D-ribulose 5-phosphate + ADP + H(+)</text>
        <dbReference type="Rhea" id="RHEA:17601"/>
        <dbReference type="ChEBI" id="CHEBI:15378"/>
        <dbReference type="ChEBI" id="CHEBI:17173"/>
        <dbReference type="ChEBI" id="CHEBI:30616"/>
        <dbReference type="ChEBI" id="CHEBI:58121"/>
        <dbReference type="ChEBI" id="CHEBI:456216"/>
        <dbReference type="EC" id="2.7.1.16"/>
    </reaction>
</comment>
<dbReference type="PROSITE" id="PS00445">
    <property type="entry name" value="FGGY_KINASES_2"/>
    <property type="match status" value="1"/>
</dbReference>
<dbReference type="NCBIfam" id="NF003154">
    <property type="entry name" value="PRK04123.1"/>
    <property type="match status" value="1"/>
</dbReference>
<keyword evidence="2 7" id="KW-0547">Nucleotide-binding</keyword>
<evidence type="ECO:0000256" key="5">
    <source>
        <dbReference type="ARBA" id="ARBA00022935"/>
    </source>
</evidence>
<keyword evidence="13" id="KW-1185">Reference proteome</keyword>
<evidence type="ECO:0000256" key="2">
    <source>
        <dbReference type="ARBA" id="ARBA00022741"/>
    </source>
</evidence>
<protein>
    <recommendedName>
        <fullName evidence="7 8">Ribulokinase</fullName>
        <ecNumber evidence="7 8">2.7.1.16</ecNumber>
    </recommendedName>
</protein>
<dbReference type="NCBIfam" id="TIGR01234">
    <property type="entry name" value="L-ribulokinase"/>
    <property type="match status" value="1"/>
</dbReference>
<dbReference type="Gene3D" id="3.30.420.40">
    <property type="match status" value="2"/>
</dbReference>
<evidence type="ECO:0000256" key="3">
    <source>
        <dbReference type="ARBA" id="ARBA00022777"/>
    </source>
</evidence>
<evidence type="ECO:0000256" key="7">
    <source>
        <dbReference type="HAMAP-Rule" id="MF_00520"/>
    </source>
</evidence>
<dbReference type="HAMAP" id="MF_00520">
    <property type="entry name" value="Ribulokinase"/>
    <property type="match status" value="1"/>
</dbReference>
<dbReference type="InterPro" id="IPR018483">
    <property type="entry name" value="Carb_kinase_FGGY_CS"/>
</dbReference>
<sequence>MESKFVFGIDFGTESARAILVNVETGKTVSSSVSSYKHGVISELLPGNNVSLGPNWALQHPEDYIYCLKETIKKCLIDSNVKNESVIGIGVDFTASTVLPISKSGKPLCLVPEFKENPHSWVKLWKHHAAHKEASQINETAFKMNESFLKRYGGEISEEWMLPKILQVLHEAPEIYEAADKFIEAGDWVVMQLVGTEMRSSCMAGYKGTWSKREGFPNSNYLKALDPALETIVKDKLSKNIYPIGTRAGFLTNAIAEEVGLTENVAVAVGIIDAHAAVIGAGVNEPGKMVMAMGTSICHICMDLKEAFVPGISGVVEDGIIPGYFAYEAGQSAGGDSLAWFIKNAVPSHLLEEAEKVGISIYQLLEEKASHLKPGEHGLIALDWWNGNRSILKDSNLTGTIIGMTLQTKAEEIYRALMESLAFGTRKIVQAFNESGIEIKELYACGGLAEKNKLLMQIFADITQKSVHVVTVPNTSAMGSAVLAAVAAGSNRGGYETIEEAVAKMIKFESEVFQPISENSEIYNEIFLVYDSLYKYFGETSNEMKALLNIKRQKKEINKV</sequence>
<dbReference type="EC" id="2.7.1.16" evidence="7 8"/>
<evidence type="ECO:0000256" key="8">
    <source>
        <dbReference type="NCBIfam" id="TIGR01234"/>
    </source>
</evidence>
<keyword evidence="6 7" id="KW-0119">Carbohydrate metabolism</keyword>
<evidence type="ECO:0000259" key="11">
    <source>
        <dbReference type="Pfam" id="PF02782"/>
    </source>
</evidence>
<evidence type="ECO:0000256" key="9">
    <source>
        <dbReference type="RuleBase" id="RU003455"/>
    </source>
</evidence>
<keyword evidence="1 7" id="KW-0808">Transferase</keyword>
<dbReference type="Pfam" id="PF02782">
    <property type="entry name" value="FGGY_C"/>
    <property type="match status" value="1"/>
</dbReference>
<reference evidence="12 13" key="1">
    <citation type="submission" date="2024-09" db="EMBL/GenBank/DDBJ databases">
        <authorList>
            <person name="Sun Q."/>
            <person name="Mori K."/>
        </authorList>
    </citation>
    <scope>NUCLEOTIDE SEQUENCE [LARGE SCALE GENOMIC DNA]</scope>
    <source>
        <strain evidence="12 13">CCM 7228</strain>
    </source>
</reference>
<dbReference type="Proteomes" id="UP001589854">
    <property type="component" value="Unassembled WGS sequence"/>
</dbReference>
<dbReference type="PANTHER" id="PTHR43435:SF4">
    <property type="entry name" value="FGGY CARBOHYDRATE KINASE DOMAIN-CONTAINING PROTEIN"/>
    <property type="match status" value="1"/>
</dbReference>
<evidence type="ECO:0000256" key="1">
    <source>
        <dbReference type="ARBA" id="ARBA00022679"/>
    </source>
</evidence>
<dbReference type="InterPro" id="IPR005929">
    <property type="entry name" value="Ribulokinase"/>
</dbReference>
<feature type="domain" description="Carbohydrate kinase FGGY N-terminal" evidence="10">
    <location>
        <begin position="6"/>
        <end position="280"/>
    </location>
</feature>
<dbReference type="InterPro" id="IPR043129">
    <property type="entry name" value="ATPase_NBD"/>
</dbReference>
<dbReference type="RefSeq" id="WP_378935537.1">
    <property type="nucleotide sequence ID" value="NZ_JBHLVO010000013.1"/>
</dbReference>
<dbReference type="InterPro" id="IPR018485">
    <property type="entry name" value="FGGY_C"/>
</dbReference>
<evidence type="ECO:0000313" key="13">
    <source>
        <dbReference type="Proteomes" id="UP001589854"/>
    </source>
</evidence>